<evidence type="ECO:0000256" key="3">
    <source>
        <dbReference type="ARBA" id="ARBA00023163"/>
    </source>
</evidence>
<evidence type="ECO:0000259" key="4">
    <source>
        <dbReference type="PROSITE" id="PS50206"/>
    </source>
</evidence>
<dbReference type="PANTHER" id="PTHR33154:SF18">
    <property type="entry name" value="ARSENICAL RESISTANCE OPERON REPRESSOR"/>
    <property type="match status" value="1"/>
</dbReference>
<proteinExistence type="predicted"/>
<feature type="domain" description="Rhodanese" evidence="4">
    <location>
        <begin position="140"/>
        <end position="229"/>
    </location>
</feature>
<evidence type="ECO:0000313" key="7">
    <source>
        <dbReference type="Proteomes" id="UP000646523"/>
    </source>
</evidence>
<dbReference type="InterPro" id="IPR001307">
    <property type="entry name" value="Thiosulphate_STrfase_CS"/>
</dbReference>
<dbReference type="SMART" id="SM00450">
    <property type="entry name" value="RHOD"/>
    <property type="match status" value="1"/>
</dbReference>
<dbReference type="SMART" id="SM00418">
    <property type="entry name" value="HTH_ARSR"/>
    <property type="match status" value="1"/>
</dbReference>
<organism evidence="6 7">
    <name type="scientific">Nonomuraea cavernae</name>
    <dbReference type="NCBI Taxonomy" id="2045107"/>
    <lineage>
        <taxon>Bacteria</taxon>
        <taxon>Bacillati</taxon>
        <taxon>Actinomycetota</taxon>
        <taxon>Actinomycetes</taxon>
        <taxon>Streptosporangiales</taxon>
        <taxon>Streptosporangiaceae</taxon>
        <taxon>Nonomuraea</taxon>
    </lineage>
</organism>
<dbReference type="InterPro" id="IPR036388">
    <property type="entry name" value="WH-like_DNA-bd_sf"/>
</dbReference>
<dbReference type="Gene3D" id="1.10.10.10">
    <property type="entry name" value="Winged helix-like DNA-binding domain superfamily/Winged helix DNA-binding domain"/>
    <property type="match status" value="1"/>
</dbReference>
<sequence>MDRRLPPPRPVHGLMSGFPEEPIYAQLARIGKALSNPVRLRLLDVLDQRERTVEELSEEAGVPLKNTSAQLQHLRAAHLVTSRKDGTRVRYRLADERVSRFLGELQGFAHGRLADLRDAVAEHLGALEGVTADELAARLTDPDTVVIDVRSAAAYAEGHVPGAISLPLATLQDHLDDLPHDAEIVAYCGGPYCVVSPKAVRLLRAHGHTARPLDGGFMAWRRSGHPSTP</sequence>
<dbReference type="CDD" id="cd00090">
    <property type="entry name" value="HTH_ARSR"/>
    <property type="match status" value="1"/>
</dbReference>
<gene>
    <name evidence="6" type="ORF">GCM10012289_55310</name>
</gene>
<evidence type="ECO:0000256" key="2">
    <source>
        <dbReference type="ARBA" id="ARBA00023125"/>
    </source>
</evidence>
<evidence type="ECO:0000256" key="1">
    <source>
        <dbReference type="ARBA" id="ARBA00023015"/>
    </source>
</evidence>
<dbReference type="PROSITE" id="PS50206">
    <property type="entry name" value="RHODANESE_3"/>
    <property type="match status" value="1"/>
</dbReference>
<evidence type="ECO:0000313" key="6">
    <source>
        <dbReference type="EMBL" id="GGO76906.1"/>
    </source>
</evidence>
<keyword evidence="3" id="KW-0804">Transcription</keyword>
<accession>A0A917Z732</accession>
<dbReference type="SUPFAM" id="SSF46785">
    <property type="entry name" value="Winged helix' DNA-binding domain"/>
    <property type="match status" value="1"/>
</dbReference>
<dbReference type="InterPro" id="IPR011991">
    <property type="entry name" value="ArsR-like_HTH"/>
</dbReference>
<dbReference type="SUPFAM" id="SSF52821">
    <property type="entry name" value="Rhodanese/Cell cycle control phosphatase"/>
    <property type="match status" value="1"/>
</dbReference>
<dbReference type="PANTHER" id="PTHR33154">
    <property type="entry name" value="TRANSCRIPTIONAL REGULATOR, ARSR FAMILY"/>
    <property type="match status" value="1"/>
</dbReference>
<protein>
    <submittedName>
        <fullName evidence="6">ArsR family transcriptional regulator</fullName>
    </submittedName>
</protein>
<keyword evidence="7" id="KW-1185">Reference proteome</keyword>
<dbReference type="EMBL" id="BMNH01000021">
    <property type="protein sequence ID" value="GGO76906.1"/>
    <property type="molecule type" value="Genomic_DNA"/>
</dbReference>
<comment type="caution">
    <text evidence="6">The sequence shown here is derived from an EMBL/GenBank/DDBJ whole genome shotgun (WGS) entry which is preliminary data.</text>
</comment>
<dbReference type="InterPro" id="IPR036390">
    <property type="entry name" value="WH_DNA-bd_sf"/>
</dbReference>
<evidence type="ECO:0000259" key="5">
    <source>
        <dbReference type="PROSITE" id="PS50987"/>
    </source>
</evidence>
<keyword evidence="2" id="KW-0238">DNA-binding</keyword>
<dbReference type="CDD" id="cd00158">
    <property type="entry name" value="RHOD"/>
    <property type="match status" value="1"/>
</dbReference>
<reference evidence="6" key="1">
    <citation type="journal article" date="2014" name="Int. J. Syst. Evol. Microbiol.">
        <title>Complete genome sequence of Corynebacterium casei LMG S-19264T (=DSM 44701T), isolated from a smear-ripened cheese.</title>
        <authorList>
            <consortium name="US DOE Joint Genome Institute (JGI-PGF)"/>
            <person name="Walter F."/>
            <person name="Albersmeier A."/>
            <person name="Kalinowski J."/>
            <person name="Ruckert C."/>
        </authorList>
    </citation>
    <scope>NUCLEOTIDE SEQUENCE</scope>
    <source>
        <strain evidence="6">CGMCC 4.7368</strain>
    </source>
</reference>
<dbReference type="GO" id="GO:0003700">
    <property type="term" value="F:DNA-binding transcription factor activity"/>
    <property type="evidence" value="ECO:0007669"/>
    <property type="project" value="InterPro"/>
</dbReference>
<dbReference type="GO" id="GO:0004792">
    <property type="term" value="F:thiosulfate-cyanide sulfurtransferase activity"/>
    <property type="evidence" value="ECO:0007669"/>
    <property type="project" value="InterPro"/>
</dbReference>
<keyword evidence="1" id="KW-0805">Transcription regulation</keyword>
<dbReference type="Pfam" id="PF00581">
    <property type="entry name" value="Rhodanese"/>
    <property type="match status" value="1"/>
</dbReference>
<dbReference type="PROSITE" id="PS00380">
    <property type="entry name" value="RHODANESE_1"/>
    <property type="match status" value="1"/>
</dbReference>
<feature type="domain" description="HTH arsR-type" evidence="5">
    <location>
        <begin position="19"/>
        <end position="113"/>
    </location>
</feature>
<dbReference type="Proteomes" id="UP000646523">
    <property type="component" value="Unassembled WGS sequence"/>
</dbReference>
<dbReference type="Gene3D" id="3.40.250.10">
    <property type="entry name" value="Rhodanese-like domain"/>
    <property type="match status" value="1"/>
</dbReference>
<dbReference type="InterPro" id="IPR036873">
    <property type="entry name" value="Rhodanese-like_dom_sf"/>
</dbReference>
<dbReference type="NCBIfam" id="NF033788">
    <property type="entry name" value="HTH_metalloreg"/>
    <property type="match status" value="1"/>
</dbReference>
<dbReference type="GO" id="GO:0003677">
    <property type="term" value="F:DNA binding"/>
    <property type="evidence" value="ECO:0007669"/>
    <property type="project" value="UniProtKB-KW"/>
</dbReference>
<dbReference type="AlphaFoldDB" id="A0A917Z732"/>
<reference evidence="6" key="2">
    <citation type="submission" date="2020-09" db="EMBL/GenBank/DDBJ databases">
        <authorList>
            <person name="Sun Q."/>
            <person name="Zhou Y."/>
        </authorList>
    </citation>
    <scope>NUCLEOTIDE SEQUENCE</scope>
    <source>
        <strain evidence="6">CGMCC 4.7368</strain>
    </source>
</reference>
<dbReference type="InterPro" id="IPR001845">
    <property type="entry name" value="HTH_ArsR_DNA-bd_dom"/>
</dbReference>
<dbReference type="PROSITE" id="PS50987">
    <property type="entry name" value="HTH_ARSR_2"/>
    <property type="match status" value="1"/>
</dbReference>
<name>A0A917Z732_9ACTN</name>
<dbReference type="Pfam" id="PF12840">
    <property type="entry name" value="HTH_20"/>
    <property type="match status" value="1"/>
</dbReference>
<dbReference type="InterPro" id="IPR001763">
    <property type="entry name" value="Rhodanese-like_dom"/>
</dbReference>
<dbReference type="InterPro" id="IPR051081">
    <property type="entry name" value="HTH_MetalResp_TranReg"/>
</dbReference>